<accession>M4BF87</accession>
<reference evidence="4" key="2">
    <citation type="submission" date="2015-06" db="UniProtKB">
        <authorList>
            <consortium name="EnsemblProtists"/>
        </authorList>
    </citation>
    <scope>IDENTIFICATION</scope>
    <source>
        <strain evidence="4">Emoy2</strain>
    </source>
</reference>
<dbReference type="InterPro" id="IPR036390">
    <property type="entry name" value="WH_DNA-bd_sf"/>
</dbReference>
<dbReference type="GO" id="GO:0030174">
    <property type="term" value="P:regulation of DNA-templated DNA replication initiation"/>
    <property type="evidence" value="ECO:0007669"/>
    <property type="project" value="InterPro"/>
</dbReference>
<dbReference type="InterPro" id="IPR038090">
    <property type="entry name" value="Cdt1_C_WH_dom_sf"/>
</dbReference>
<dbReference type="GO" id="GO:0071163">
    <property type="term" value="P:DNA replication preinitiation complex assembly"/>
    <property type="evidence" value="ECO:0007669"/>
    <property type="project" value="InterPro"/>
</dbReference>
<dbReference type="PANTHER" id="PTHR28637">
    <property type="entry name" value="DNA REPLICATION FACTOR CDT1"/>
    <property type="match status" value="1"/>
</dbReference>
<proteinExistence type="inferred from homology"/>
<dbReference type="STRING" id="559515.M4BF87"/>
<dbReference type="SMART" id="SM01075">
    <property type="entry name" value="CDT1"/>
    <property type="match status" value="1"/>
</dbReference>
<dbReference type="Proteomes" id="UP000011713">
    <property type="component" value="Unassembled WGS sequence"/>
</dbReference>
<feature type="domain" description="CDT1 Geminin-binding" evidence="3">
    <location>
        <begin position="22"/>
        <end position="186"/>
    </location>
</feature>
<sequence>MAENETDAPSRRAIRRLDKRAPPSLRLLLRLFSALEFGLGTLMLYQHTPDFAAVKRAVESSCQLSFNPVHLQQILYLLPGAYELKWKRNTCTARRQAQEEGGDSLLAQHQRLQHQKPVLTLRKQQLPPPNTDCESLQARIALFVRKVNAFLEGHVNAIQNEFPDMTDDEIKNALKLVEIEKAPLPKMPVEIENEGIPKTTLLALNGNKEHPIAATCSKAGGKMAEELAKPVPQDLQSLPQWLIDKVREKEVGHKAGVEEDAKTMKKRLLLTLPQLSDQLQSLVMVTRKSSFSKVFVLRKLAARAPIKGKVEHQLYLLESLVPEWLTVVLVDGNEYIKVSTSCKYNAIKASLRRAISIQV</sequence>
<dbReference type="OMA" id="AFCSAVN"/>
<evidence type="ECO:0000313" key="5">
    <source>
        <dbReference type="Proteomes" id="UP000011713"/>
    </source>
</evidence>
<name>M4BF87_HYAAE</name>
<organism evidence="4 5">
    <name type="scientific">Hyaloperonospora arabidopsidis (strain Emoy2)</name>
    <name type="common">Downy mildew agent</name>
    <name type="synonym">Peronospora arabidopsidis</name>
    <dbReference type="NCBI Taxonomy" id="559515"/>
    <lineage>
        <taxon>Eukaryota</taxon>
        <taxon>Sar</taxon>
        <taxon>Stramenopiles</taxon>
        <taxon>Oomycota</taxon>
        <taxon>Peronosporomycetes</taxon>
        <taxon>Peronosporales</taxon>
        <taxon>Peronosporaceae</taxon>
        <taxon>Hyaloperonospora</taxon>
    </lineage>
</organism>
<evidence type="ECO:0000259" key="3">
    <source>
        <dbReference type="SMART" id="SM01075"/>
    </source>
</evidence>
<dbReference type="GO" id="GO:0003677">
    <property type="term" value="F:DNA binding"/>
    <property type="evidence" value="ECO:0007669"/>
    <property type="project" value="InterPro"/>
</dbReference>
<dbReference type="InterPro" id="IPR014939">
    <property type="entry name" value="CDT1_Gemini-bd-like"/>
</dbReference>
<dbReference type="HOGENOM" id="CLU_761804_0_0_1"/>
<keyword evidence="5" id="KW-1185">Reference proteome</keyword>
<dbReference type="InParanoid" id="M4BF87"/>
<evidence type="ECO:0000256" key="2">
    <source>
        <dbReference type="ARBA" id="ARBA00023306"/>
    </source>
</evidence>
<dbReference type="InterPro" id="IPR032054">
    <property type="entry name" value="Cdt1_C"/>
</dbReference>
<keyword evidence="2" id="KW-0131">Cell cycle</keyword>
<dbReference type="VEuPathDB" id="FungiDB:HpaG804956"/>
<dbReference type="PANTHER" id="PTHR28637:SF1">
    <property type="entry name" value="DNA REPLICATION FACTOR CDT1"/>
    <property type="match status" value="1"/>
</dbReference>
<comment type="similarity">
    <text evidence="1">Belongs to the Cdt1 family.</text>
</comment>
<dbReference type="Pfam" id="PF16679">
    <property type="entry name" value="CDT1_C"/>
    <property type="match status" value="1"/>
</dbReference>
<dbReference type="InterPro" id="IPR045173">
    <property type="entry name" value="Cdt1"/>
</dbReference>
<dbReference type="GO" id="GO:0000076">
    <property type="term" value="P:DNA replication checkpoint signaling"/>
    <property type="evidence" value="ECO:0007669"/>
    <property type="project" value="TreeGrafter"/>
</dbReference>
<dbReference type="GO" id="GO:0005634">
    <property type="term" value="C:nucleus"/>
    <property type="evidence" value="ECO:0007669"/>
    <property type="project" value="TreeGrafter"/>
</dbReference>
<dbReference type="EnsemblProtists" id="HpaT804956">
    <property type="protein sequence ID" value="HpaP804956"/>
    <property type="gene ID" value="HpaG804956"/>
</dbReference>
<dbReference type="Pfam" id="PF08839">
    <property type="entry name" value="CDT1"/>
    <property type="match status" value="1"/>
</dbReference>
<reference evidence="5" key="1">
    <citation type="journal article" date="2010" name="Science">
        <title>Signatures of adaptation to obligate biotrophy in the Hyaloperonospora arabidopsidis genome.</title>
        <authorList>
            <person name="Baxter L."/>
            <person name="Tripathy S."/>
            <person name="Ishaque N."/>
            <person name="Boot N."/>
            <person name="Cabral A."/>
            <person name="Kemen E."/>
            <person name="Thines M."/>
            <person name="Ah-Fong A."/>
            <person name="Anderson R."/>
            <person name="Badejoko W."/>
            <person name="Bittner-Eddy P."/>
            <person name="Boore J.L."/>
            <person name="Chibucos M.C."/>
            <person name="Coates M."/>
            <person name="Dehal P."/>
            <person name="Delehaunty K."/>
            <person name="Dong S."/>
            <person name="Downton P."/>
            <person name="Dumas B."/>
            <person name="Fabro G."/>
            <person name="Fronick C."/>
            <person name="Fuerstenberg S.I."/>
            <person name="Fulton L."/>
            <person name="Gaulin E."/>
            <person name="Govers F."/>
            <person name="Hughes L."/>
            <person name="Humphray S."/>
            <person name="Jiang R.H."/>
            <person name="Judelson H."/>
            <person name="Kamoun S."/>
            <person name="Kyung K."/>
            <person name="Meijer H."/>
            <person name="Minx P."/>
            <person name="Morris P."/>
            <person name="Nelson J."/>
            <person name="Phuntumart V."/>
            <person name="Qutob D."/>
            <person name="Rehmany A."/>
            <person name="Rougon-Cardoso A."/>
            <person name="Ryden P."/>
            <person name="Torto-Alalibo T."/>
            <person name="Studholme D."/>
            <person name="Wang Y."/>
            <person name="Win J."/>
            <person name="Wood J."/>
            <person name="Clifton S.W."/>
            <person name="Rogers J."/>
            <person name="Van den Ackerveken G."/>
            <person name="Jones J.D."/>
            <person name="McDowell J.M."/>
            <person name="Beynon J."/>
            <person name="Tyler B.M."/>
        </authorList>
    </citation>
    <scope>NUCLEOTIDE SEQUENCE [LARGE SCALE GENOMIC DNA]</scope>
    <source>
        <strain evidence="5">Emoy2</strain>
    </source>
</reference>
<dbReference type="SUPFAM" id="SSF46785">
    <property type="entry name" value="Winged helix' DNA-binding domain"/>
    <property type="match status" value="1"/>
</dbReference>
<dbReference type="GO" id="GO:0000278">
    <property type="term" value="P:mitotic cell cycle"/>
    <property type="evidence" value="ECO:0007669"/>
    <property type="project" value="TreeGrafter"/>
</dbReference>
<dbReference type="Gene3D" id="1.10.10.1420">
    <property type="entry name" value="DNA replication factor Cdt1, C-terminal WH domain"/>
    <property type="match status" value="1"/>
</dbReference>
<protein>
    <recommendedName>
        <fullName evidence="3">CDT1 Geminin-binding domain-containing protein</fullName>
    </recommendedName>
</protein>
<evidence type="ECO:0000313" key="4">
    <source>
        <dbReference type="EnsemblProtists" id="HpaP804956"/>
    </source>
</evidence>
<dbReference type="eggNOG" id="ENOG502RXKI">
    <property type="taxonomic scope" value="Eukaryota"/>
</dbReference>
<dbReference type="GO" id="GO:0070182">
    <property type="term" value="F:DNA polymerase binding"/>
    <property type="evidence" value="ECO:0007669"/>
    <property type="project" value="TreeGrafter"/>
</dbReference>
<dbReference type="EMBL" id="JH598194">
    <property type="status" value="NOT_ANNOTATED_CDS"/>
    <property type="molecule type" value="Genomic_DNA"/>
</dbReference>
<dbReference type="AlphaFoldDB" id="M4BF87"/>
<evidence type="ECO:0000256" key="1">
    <source>
        <dbReference type="ARBA" id="ARBA00008356"/>
    </source>
</evidence>